<comment type="subcellular location">
    <subcellularLocation>
        <location evidence="1 8">Cell membrane</location>
        <topology evidence="1 8">Multi-pass membrane protein</topology>
    </subcellularLocation>
</comment>
<evidence type="ECO:0000256" key="3">
    <source>
        <dbReference type="ARBA" id="ARBA00022448"/>
    </source>
</evidence>
<dbReference type="PANTHER" id="PTHR30269:SF23">
    <property type="entry name" value="MEMBRANE TRANSPORTER PROTEIN YDHB-RELATED"/>
    <property type="match status" value="1"/>
</dbReference>
<dbReference type="PATRIC" id="fig|999894.6.peg.1488"/>
<organism evidence="9 10">
    <name type="scientific">Thermosulfurimonas dismutans</name>
    <dbReference type="NCBI Taxonomy" id="999894"/>
    <lineage>
        <taxon>Bacteria</taxon>
        <taxon>Pseudomonadati</taxon>
        <taxon>Thermodesulfobacteriota</taxon>
        <taxon>Thermodesulfobacteria</taxon>
        <taxon>Thermodesulfobacteriales</taxon>
        <taxon>Thermodesulfobacteriaceae</taxon>
        <taxon>Thermosulfurimonas</taxon>
    </lineage>
</organism>
<keyword evidence="6 8" id="KW-1133">Transmembrane helix</keyword>
<proteinExistence type="inferred from homology"/>
<feature type="transmembrane region" description="Helical" evidence="8">
    <location>
        <begin position="66"/>
        <end position="90"/>
    </location>
</feature>
<gene>
    <name evidence="9" type="ORF">TDIS_1489</name>
</gene>
<feature type="transmembrane region" description="Helical" evidence="8">
    <location>
        <begin position="257"/>
        <end position="284"/>
    </location>
</feature>
<feature type="transmembrane region" description="Helical" evidence="8">
    <location>
        <begin position="229"/>
        <end position="251"/>
    </location>
</feature>
<evidence type="ECO:0000256" key="7">
    <source>
        <dbReference type="ARBA" id="ARBA00023136"/>
    </source>
</evidence>
<accession>A0A179D302</accession>
<evidence type="ECO:0000313" key="10">
    <source>
        <dbReference type="Proteomes" id="UP000078390"/>
    </source>
</evidence>
<feature type="transmembrane region" description="Helical" evidence="8">
    <location>
        <begin position="296"/>
        <end position="314"/>
    </location>
</feature>
<keyword evidence="5 8" id="KW-0812">Transmembrane</keyword>
<evidence type="ECO:0000256" key="2">
    <source>
        <dbReference type="ARBA" id="ARBA00009142"/>
    </source>
</evidence>
<keyword evidence="7 8" id="KW-0472">Membrane</keyword>
<dbReference type="AlphaFoldDB" id="A0A179D302"/>
<protein>
    <recommendedName>
        <fullName evidence="8">Probable membrane transporter protein</fullName>
    </recommendedName>
</protein>
<evidence type="ECO:0000313" key="9">
    <source>
        <dbReference type="EMBL" id="OAQ20445.1"/>
    </source>
</evidence>
<comment type="similarity">
    <text evidence="2 8">Belongs to the 4-toluene sulfonate uptake permease (TSUP) (TC 2.A.102) family.</text>
</comment>
<keyword evidence="10" id="KW-1185">Reference proteome</keyword>
<evidence type="ECO:0000256" key="5">
    <source>
        <dbReference type="ARBA" id="ARBA00022692"/>
    </source>
</evidence>
<dbReference type="STRING" id="999894.TDIS_1489"/>
<dbReference type="InterPro" id="IPR002781">
    <property type="entry name" value="TM_pro_TauE-like"/>
</dbReference>
<dbReference type="PANTHER" id="PTHR30269">
    <property type="entry name" value="TRANSMEMBRANE PROTEIN YFCA"/>
    <property type="match status" value="1"/>
</dbReference>
<feature type="transmembrane region" description="Helical" evidence="8">
    <location>
        <begin position="141"/>
        <end position="160"/>
    </location>
</feature>
<name>A0A179D302_9BACT</name>
<dbReference type="OrthoDB" id="9777163at2"/>
<feature type="transmembrane region" description="Helical" evidence="8">
    <location>
        <begin position="201"/>
        <end position="222"/>
    </location>
</feature>
<evidence type="ECO:0000256" key="8">
    <source>
        <dbReference type="RuleBase" id="RU363041"/>
    </source>
</evidence>
<keyword evidence="3" id="KW-0813">Transport</keyword>
<sequence length="323" mass="34053">MRVKWLWLFLGFLVLVFGLGGEALASEAAAKGGGLPWWAWPLILFGFTFIIGLIAPMSGVGGGVLFVPLSTAFFPFSVDFIRGAGLIMALTSALSSSPQLIRKGLANIKVMAPVVCVSMVTSIIGGIVGLWITNAFPSGKYYITIALGLVLFVIFVVMLTSKRVEFPEVKEQDGLSSALGLTGSWFEPTLNKVVEYKITRLPVGIIFFALVGFIAGMFGLGAGWANVPVLNLLMGAPIKVATSTSMVIIGVNDAAAAWIYIAKGAVLPMIVVPSVIGISIGARIGAKLAVKAKPVFVKYLVMAIMLLAAVLNIIKGLKGLHVI</sequence>
<dbReference type="RefSeq" id="WP_068670898.1">
    <property type="nucleotide sequence ID" value="NZ_LWLG01000011.1"/>
</dbReference>
<keyword evidence="4 8" id="KW-1003">Cell membrane</keyword>
<feature type="transmembrane region" description="Helical" evidence="8">
    <location>
        <begin position="110"/>
        <end position="132"/>
    </location>
</feature>
<reference evidence="9 10" key="1">
    <citation type="submission" date="2016-04" db="EMBL/GenBank/DDBJ databases">
        <title>Genome analysis of Thermosulfurimonas dismutans, the first thermophilic sulfur-disproportionating bacterium of the phylum Thermodesulfobacteria.</title>
        <authorList>
            <person name="Mardanov A.V."/>
            <person name="Beletsky A.V."/>
            <person name="Kadnikov V.V."/>
            <person name="Slobodkin A.I."/>
            <person name="Ravin N.V."/>
        </authorList>
    </citation>
    <scope>NUCLEOTIDE SEQUENCE [LARGE SCALE GENOMIC DNA]</scope>
    <source>
        <strain evidence="9 10">S95</strain>
    </source>
</reference>
<dbReference type="GO" id="GO:0005886">
    <property type="term" value="C:plasma membrane"/>
    <property type="evidence" value="ECO:0007669"/>
    <property type="project" value="UniProtKB-SubCell"/>
</dbReference>
<comment type="caution">
    <text evidence="9">The sequence shown here is derived from an EMBL/GenBank/DDBJ whole genome shotgun (WGS) entry which is preliminary data.</text>
</comment>
<dbReference type="Pfam" id="PF01925">
    <property type="entry name" value="TauE"/>
    <property type="match status" value="1"/>
</dbReference>
<evidence type="ECO:0000256" key="6">
    <source>
        <dbReference type="ARBA" id="ARBA00022989"/>
    </source>
</evidence>
<evidence type="ECO:0000256" key="4">
    <source>
        <dbReference type="ARBA" id="ARBA00022475"/>
    </source>
</evidence>
<dbReference type="Proteomes" id="UP000078390">
    <property type="component" value="Unassembled WGS sequence"/>
</dbReference>
<evidence type="ECO:0000256" key="1">
    <source>
        <dbReference type="ARBA" id="ARBA00004651"/>
    </source>
</evidence>
<dbReference type="EMBL" id="LWLG01000011">
    <property type="protein sequence ID" value="OAQ20445.1"/>
    <property type="molecule type" value="Genomic_DNA"/>
</dbReference>
<dbReference type="InterPro" id="IPR052017">
    <property type="entry name" value="TSUP"/>
</dbReference>